<dbReference type="EMBL" id="CP061800">
    <property type="protein sequence ID" value="QTA93695.1"/>
    <property type="molecule type" value="Genomic_DNA"/>
</dbReference>
<evidence type="ECO:0000313" key="3">
    <source>
        <dbReference type="Proteomes" id="UP000663722"/>
    </source>
</evidence>
<protein>
    <submittedName>
        <fullName evidence="2">Uncharacterized protein</fullName>
    </submittedName>
</protein>
<dbReference type="EMBL" id="CP061800">
    <property type="protein sequence ID" value="QTA93696.1"/>
    <property type="molecule type" value="Genomic_DNA"/>
</dbReference>
<evidence type="ECO:0000313" key="2">
    <source>
        <dbReference type="EMBL" id="QTA93696.1"/>
    </source>
</evidence>
<dbReference type="Proteomes" id="UP000663722">
    <property type="component" value="Chromosome"/>
</dbReference>
<evidence type="ECO:0000313" key="1">
    <source>
        <dbReference type="EMBL" id="QTA93695.1"/>
    </source>
</evidence>
<name>A0A975BXL8_9BACT</name>
<sequence length="39" mass="4581">MRRDFKWVLTVIQIRFWVSLAVQEAEPPNTHSQAEPGNE</sequence>
<reference evidence="2" key="1">
    <citation type="journal article" date="2021" name="Microb. Physiol.">
        <title>Proteogenomic Insights into the Physiology of Marine, Sulfate-Reducing, Filamentous Desulfonema limicola and Desulfonema magnum.</title>
        <authorList>
            <person name="Schnaars V."/>
            <person name="Wohlbrand L."/>
            <person name="Scheve S."/>
            <person name="Hinrichs C."/>
            <person name="Reinhardt R."/>
            <person name="Rabus R."/>
        </authorList>
    </citation>
    <scope>NUCLEOTIDE SEQUENCE</scope>
    <source>
        <strain evidence="2">4be13</strain>
    </source>
</reference>
<accession>A0A975BXL8</accession>
<dbReference type="KEGG" id="dmm:dnm_098000"/>
<dbReference type="KEGG" id="dmm:dnm_097990"/>
<dbReference type="AlphaFoldDB" id="A0A975BXL8"/>
<organism evidence="2 3">
    <name type="scientific">Desulfonema magnum</name>
    <dbReference type="NCBI Taxonomy" id="45655"/>
    <lineage>
        <taxon>Bacteria</taxon>
        <taxon>Pseudomonadati</taxon>
        <taxon>Thermodesulfobacteriota</taxon>
        <taxon>Desulfobacteria</taxon>
        <taxon>Desulfobacterales</taxon>
        <taxon>Desulfococcaceae</taxon>
        <taxon>Desulfonema</taxon>
    </lineage>
</organism>
<proteinExistence type="predicted"/>
<keyword evidence="3" id="KW-1185">Reference proteome</keyword>
<gene>
    <name evidence="1" type="ORF">dnm_097990</name>
    <name evidence="2" type="ORF">dnm_098000</name>
</gene>